<dbReference type="InterPro" id="IPR029028">
    <property type="entry name" value="Alpha/beta_knot_MTases"/>
</dbReference>
<proteinExistence type="predicted"/>
<gene>
    <name evidence="4" type="ORF">A2008_10315</name>
</gene>
<dbReference type="InterPro" id="IPR029064">
    <property type="entry name" value="Ribosomal_eL30-like_sf"/>
</dbReference>
<name>A0A1F7X0Y4_9BACT</name>
<evidence type="ECO:0000313" key="5">
    <source>
        <dbReference type="Proteomes" id="UP000178735"/>
    </source>
</evidence>
<evidence type="ECO:0000256" key="1">
    <source>
        <dbReference type="ARBA" id="ARBA00022603"/>
    </source>
</evidence>
<dbReference type="GO" id="GO:0032259">
    <property type="term" value="P:methylation"/>
    <property type="evidence" value="ECO:0007669"/>
    <property type="project" value="UniProtKB-KW"/>
</dbReference>
<dbReference type="Gene3D" id="3.40.1280.10">
    <property type="match status" value="1"/>
</dbReference>
<dbReference type="InterPro" id="IPR013123">
    <property type="entry name" value="SpoU_subst-bd"/>
</dbReference>
<dbReference type="Gene3D" id="3.30.1330.30">
    <property type="match status" value="1"/>
</dbReference>
<accession>A0A1F7X0Y4</accession>
<keyword evidence="2 4" id="KW-0808">Transferase</keyword>
<dbReference type="STRING" id="1817813.A2008_10315"/>
<dbReference type="EMBL" id="MGFH01000026">
    <property type="protein sequence ID" value="OGM08028.1"/>
    <property type="molecule type" value="Genomic_DNA"/>
</dbReference>
<dbReference type="GO" id="GO:0008173">
    <property type="term" value="F:RNA methyltransferase activity"/>
    <property type="evidence" value="ECO:0007669"/>
    <property type="project" value="InterPro"/>
</dbReference>
<dbReference type="SMART" id="SM00967">
    <property type="entry name" value="SpoU_sub_bind"/>
    <property type="match status" value="1"/>
</dbReference>
<dbReference type="Pfam" id="PF00588">
    <property type="entry name" value="SpoU_methylase"/>
    <property type="match status" value="1"/>
</dbReference>
<keyword evidence="1 4" id="KW-0489">Methyltransferase</keyword>
<evidence type="ECO:0000259" key="3">
    <source>
        <dbReference type="SMART" id="SM00967"/>
    </source>
</evidence>
<dbReference type="CDD" id="cd18103">
    <property type="entry name" value="SpoU-like_RlmB"/>
    <property type="match status" value="1"/>
</dbReference>
<dbReference type="Proteomes" id="UP000178735">
    <property type="component" value="Unassembled WGS sequence"/>
</dbReference>
<dbReference type="NCBIfam" id="TIGR00186">
    <property type="entry name" value="rRNA_methyl_3"/>
    <property type="match status" value="1"/>
</dbReference>
<dbReference type="SUPFAM" id="SSF75217">
    <property type="entry name" value="alpha/beta knot"/>
    <property type="match status" value="1"/>
</dbReference>
<dbReference type="GO" id="GO:0003723">
    <property type="term" value="F:RNA binding"/>
    <property type="evidence" value="ECO:0007669"/>
    <property type="project" value="InterPro"/>
</dbReference>
<dbReference type="Pfam" id="PF08032">
    <property type="entry name" value="SpoU_sub_bind"/>
    <property type="match status" value="1"/>
</dbReference>
<comment type="caution">
    <text evidence="4">The sequence shown here is derived from an EMBL/GenBank/DDBJ whole genome shotgun (WGS) entry which is preliminary data.</text>
</comment>
<evidence type="ECO:0000256" key="2">
    <source>
        <dbReference type="ARBA" id="ARBA00022679"/>
    </source>
</evidence>
<dbReference type="AlphaFoldDB" id="A0A1F7X0Y4"/>
<dbReference type="GO" id="GO:0006396">
    <property type="term" value="P:RNA processing"/>
    <property type="evidence" value="ECO:0007669"/>
    <property type="project" value="InterPro"/>
</dbReference>
<reference evidence="4 5" key="1">
    <citation type="journal article" date="2016" name="Nat. Commun.">
        <title>Thousands of microbial genomes shed light on interconnected biogeochemical processes in an aquifer system.</title>
        <authorList>
            <person name="Anantharaman K."/>
            <person name="Brown C.T."/>
            <person name="Hug L.A."/>
            <person name="Sharon I."/>
            <person name="Castelle C.J."/>
            <person name="Probst A.J."/>
            <person name="Thomas B.C."/>
            <person name="Singh A."/>
            <person name="Wilkins M.J."/>
            <person name="Karaoz U."/>
            <person name="Brodie E.L."/>
            <person name="Williams K.H."/>
            <person name="Hubbard S.S."/>
            <person name="Banfield J.F."/>
        </authorList>
    </citation>
    <scope>NUCLEOTIDE SEQUENCE [LARGE SCALE GENOMIC DNA]</scope>
</reference>
<dbReference type="InterPro" id="IPR004441">
    <property type="entry name" value="rRNA_MeTrfase_TrmH"/>
</dbReference>
<dbReference type="PANTHER" id="PTHR46429">
    <property type="entry name" value="23S RRNA (GUANOSINE-2'-O-)-METHYLTRANSFERASE RLMB"/>
    <property type="match status" value="1"/>
</dbReference>
<dbReference type="PANTHER" id="PTHR46429:SF1">
    <property type="entry name" value="23S RRNA (GUANOSINE-2'-O-)-METHYLTRANSFERASE RLMB"/>
    <property type="match status" value="1"/>
</dbReference>
<dbReference type="GO" id="GO:0005829">
    <property type="term" value="C:cytosol"/>
    <property type="evidence" value="ECO:0007669"/>
    <property type="project" value="TreeGrafter"/>
</dbReference>
<feature type="domain" description="RNA 2-O ribose methyltransferase substrate binding" evidence="3">
    <location>
        <begin position="3"/>
        <end position="81"/>
    </location>
</feature>
<dbReference type="InterPro" id="IPR001537">
    <property type="entry name" value="SpoU_MeTrfase"/>
</dbReference>
<dbReference type="SUPFAM" id="SSF55315">
    <property type="entry name" value="L30e-like"/>
    <property type="match status" value="1"/>
</dbReference>
<sequence>MEYIFGKNPVIELIKSGHEVSEIFMENSPAKKPFFREVIAKMRELKKVIKYSYVTREKLTNMCLSPDHQGIAAEFGGFKTAGIQAYLKEIGKKEDIFLFILDCIHDPHNLGAILRSSYSLGVSGCVIFEKRSAKINATVAKTSAGAVFHSKLIMSEGIFDAITNLRGAGFTVLGCEMNAEKNIFDYNLKKGRYAVILSNEGEGLSGKSQSKIDGTVKIPMAADFDSLNVSVTAGIIAYEYARQGFAK</sequence>
<evidence type="ECO:0000313" key="4">
    <source>
        <dbReference type="EMBL" id="OGM08028.1"/>
    </source>
</evidence>
<protein>
    <submittedName>
        <fullName evidence="4">23S rRNA (Guanosine(2251)-2'-O)-methyltransferase RlmB</fullName>
    </submittedName>
</protein>
<dbReference type="InterPro" id="IPR029026">
    <property type="entry name" value="tRNA_m1G_MTases_N"/>
</dbReference>
<organism evidence="4 5">
    <name type="scientific">Candidatus Wallbacteria bacterium GWC2_49_35</name>
    <dbReference type="NCBI Taxonomy" id="1817813"/>
    <lineage>
        <taxon>Bacteria</taxon>
        <taxon>Candidatus Walliibacteriota</taxon>
    </lineage>
</organism>